<gene>
    <name evidence="2" type="ORF">LOTGIDRAFT_122147</name>
</gene>
<name>V3ZK79_LOTGI</name>
<dbReference type="KEGG" id="lgi:LOTGIDRAFT_122147"/>
<dbReference type="Proteomes" id="UP000030746">
    <property type="component" value="Unassembled WGS sequence"/>
</dbReference>
<reference evidence="2 3" key="1">
    <citation type="journal article" date="2013" name="Nature">
        <title>Insights into bilaterian evolution from three spiralian genomes.</title>
        <authorList>
            <person name="Simakov O."/>
            <person name="Marletaz F."/>
            <person name="Cho S.J."/>
            <person name="Edsinger-Gonzales E."/>
            <person name="Havlak P."/>
            <person name="Hellsten U."/>
            <person name="Kuo D.H."/>
            <person name="Larsson T."/>
            <person name="Lv J."/>
            <person name="Arendt D."/>
            <person name="Savage R."/>
            <person name="Osoegawa K."/>
            <person name="de Jong P."/>
            <person name="Grimwood J."/>
            <person name="Chapman J.A."/>
            <person name="Shapiro H."/>
            <person name="Aerts A."/>
            <person name="Otillar R.P."/>
            <person name="Terry A.Y."/>
            <person name="Boore J.L."/>
            <person name="Grigoriev I.V."/>
            <person name="Lindberg D.R."/>
            <person name="Seaver E.C."/>
            <person name="Weisblat D.A."/>
            <person name="Putnam N.H."/>
            <person name="Rokhsar D.S."/>
        </authorList>
    </citation>
    <scope>NUCLEOTIDE SEQUENCE [LARGE SCALE GENOMIC DNA]</scope>
</reference>
<dbReference type="HOGENOM" id="CLU_2888300_0_0_1"/>
<keyword evidence="1" id="KW-0732">Signal</keyword>
<sequence>MSTIYIVIISLYSILLLSSIVHKHVNNLHGHHQFIWYTTPEFNCTQTCQQFTWSSSVYIVYYS</sequence>
<dbReference type="RefSeq" id="XP_009057766.1">
    <property type="nucleotide sequence ID" value="XM_009059518.1"/>
</dbReference>
<accession>V3ZK79</accession>
<dbReference type="AlphaFoldDB" id="V3ZK79"/>
<evidence type="ECO:0000313" key="3">
    <source>
        <dbReference type="Proteomes" id="UP000030746"/>
    </source>
</evidence>
<feature type="chain" id="PRO_5004716357" evidence="1">
    <location>
        <begin position="20"/>
        <end position="63"/>
    </location>
</feature>
<evidence type="ECO:0000313" key="2">
    <source>
        <dbReference type="EMBL" id="ESO91713.1"/>
    </source>
</evidence>
<dbReference type="GeneID" id="20232070"/>
<evidence type="ECO:0000256" key="1">
    <source>
        <dbReference type="SAM" id="SignalP"/>
    </source>
</evidence>
<protein>
    <submittedName>
        <fullName evidence="2">Uncharacterized protein</fullName>
    </submittedName>
</protein>
<dbReference type="EMBL" id="KB202237">
    <property type="protein sequence ID" value="ESO91713.1"/>
    <property type="molecule type" value="Genomic_DNA"/>
</dbReference>
<keyword evidence="3" id="KW-1185">Reference proteome</keyword>
<proteinExistence type="predicted"/>
<feature type="signal peptide" evidence="1">
    <location>
        <begin position="1"/>
        <end position="19"/>
    </location>
</feature>
<dbReference type="CTD" id="20232070"/>
<organism evidence="2 3">
    <name type="scientific">Lottia gigantea</name>
    <name type="common">Giant owl limpet</name>
    <dbReference type="NCBI Taxonomy" id="225164"/>
    <lineage>
        <taxon>Eukaryota</taxon>
        <taxon>Metazoa</taxon>
        <taxon>Spiralia</taxon>
        <taxon>Lophotrochozoa</taxon>
        <taxon>Mollusca</taxon>
        <taxon>Gastropoda</taxon>
        <taxon>Patellogastropoda</taxon>
        <taxon>Lottioidea</taxon>
        <taxon>Lottiidae</taxon>
        <taxon>Lottia</taxon>
    </lineage>
</organism>